<evidence type="ECO:0000313" key="2">
    <source>
        <dbReference type="EMBL" id="QNF31179.1"/>
    </source>
</evidence>
<geneLocation type="plasmid" evidence="2 3">
    <name>unnamed1</name>
</geneLocation>
<dbReference type="KEGG" id="aswu:HUW51_00025"/>
<dbReference type="Proteomes" id="UP000515237">
    <property type="component" value="Plasmid unnamed1"/>
</dbReference>
<keyword evidence="1" id="KW-0812">Transmembrane</keyword>
<dbReference type="EMBL" id="CP055154">
    <property type="protein sequence ID" value="QNF31179.1"/>
    <property type="molecule type" value="Genomic_DNA"/>
</dbReference>
<keyword evidence="2" id="KW-0614">Plasmid</keyword>
<feature type="transmembrane region" description="Helical" evidence="1">
    <location>
        <begin position="32"/>
        <end position="49"/>
    </location>
</feature>
<reference evidence="2 3" key="1">
    <citation type="journal article" date="2018" name="Int. J. Syst. Evol. Microbiol.">
        <title>Adhaeribacter swui sp. nov., isolated from wet mud.</title>
        <authorList>
            <person name="Kim D.U."/>
            <person name="Kim K.W."/>
            <person name="Kang M.S."/>
            <person name="Kim J.Y."/>
            <person name="Jang J.H."/>
            <person name="Kim M.K."/>
        </authorList>
    </citation>
    <scope>NUCLEOTIDE SEQUENCE [LARGE SCALE GENOMIC DNA]</scope>
    <source>
        <strain evidence="2 3">KCTC 52873</strain>
        <plasmid evidence="2">unnamed1</plasmid>
    </source>
</reference>
<dbReference type="AlphaFoldDB" id="A0A7G7G1Z5"/>
<sequence length="123" mass="13810">MNKRNLFRQAVEFLLSTRQRAIIYRSKYPERIIAGMFLILLVAITIFLIRKVSHKQSHKATATTLINRISAADASAATKPVTTDLMNLVGLYGKAKSINPDSLTLNDSLVLKEINNDLKKILK</sequence>
<gene>
    <name evidence="2" type="ORF">HUW51_00025</name>
</gene>
<dbReference type="RefSeq" id="WP_185269862.1">
    <property type="nucleotide sequence ID" value="NZ_CP055154.1"/>
</dbReference>
<proteinExistence type="predicted"/>
<evidence type="ECO:0000256" key="1">
    <source>
        <dbReference type="SAM" id="Phobius"/>
    </source>
</evidence>
<accession>A0A7G7G1Z5</accession>
<keyword evidence="3" id="KW-1185">Reference proteome</keyword>
<protein>
    <submittedName>
        <fullName evidence="2">Uncharacterized protein</fullName>
    </submittedName>
</protein>
<name>A0A7G7G1Z5_9BACT</name>
<keyword evidence="1" id="KW-0472">Membrane</keyword>
<keyword evidence="1" id="KW-1133">Transmembrane helix</keyword>
<organism evidence="2 3">
    <name type="scientific">Adhaeribacter swui</name>
    <dbReference type="NCBI Taxonomy" id="2086471"/>
    <lineage>
        <taxon>Bacteria</taxon>
        <taxon>Pseudomonadati</taxon>
        <taxon>Bacteroidota</taxon>
        <taxon>Cytophagia</taxon>
        <taxon>Cytophagales</taxon>
        <taxon>Hymenobacteraceae</taxon>
        <taxon>Adhaeribacter</taxon>
    </lineage>
</organism>
<evidence type="ECO:0000313" key="3">
    <source>
        <dbReference type="Proteomes" id="UP000515237"/>
    </source>
</evidence>